<gene>
    <name evidence="4" type="ORF">QYS47_06840</name>
</gene>
<dbReference type="GO" id="GO:0016747">
    <property type="term" value="F:acyltransferase activity, transferring groups other than amino-acyl groups"/>
    <property type="evidence" value="ECO:0007669"/>
    <property type="project" value="InterPro"/>
</dbReference>
<evidence type="ECO:0000256" key="2">
    <source>
        <dbReference type="ARBA" id="ARBA00023315"/>
    </source>
</evidence>
<name>A0AA49JHP9_9BACT</name>
<proteinExistence type="predicted"/>
<evidence type="ECO:0000259" key="3">
    <source>
        <dbReference type="PROSITE" id="PS51186"/>
    </source>
</evidence>
<dbReference type="Pfam" id="PF13673">
    <property type="entry name" value="Acetyltransf_10"/>
    <property type="match status" value="1"/>
</dbReference>
<dbReference type="RefSeq" id="WP_302127469.1">
    <property type="nucleotide sequence ID" value="NZ_CP129968.2"/>
</dbReference>
<evidence type="ECO:0000313" key="4">
    <source>
        <dbReference type="EMBL" id="WKK81918.1"/>
    </source>
</evidence>
<dbReference type="EC" id="2.3.1.-" evidence="4"/>
<dbReference type="PROSITE" id="PS51186">
    <property type="entry name" value="GNAT"/>
    <property type="match status" value="1"/>
</dbReference>
<feature type="domain" description="N-acetyltransferase" evidence="3">
    <location>
        <begin position="2"/>
        <end position="146"/>
    </location>
</feature>
<organism evidence="4">
    <name type="scientific">Marivirga arenosa</name>
    <dbReference type="NCBI Taxonomy" id="3059076"/>
    <lineage>
        <taxon>Bacteria</taxon>
        <taxon>Pseudomonadati</taxon>
        <taxon>Bacteroidota</taxon>
        <taxon>Cytophagia</taxon>
        <taxon>Cytophagales</taxon>
        <taxon>Marivirgaceae</taxon>
        <taxon>Marivirga</taxon>
    </lineage>
</organism>
<dbReference type="InterPro" id="IPR050680">
    <property type="entry name" value="YpeA/RimI_acetyltransf"/>
</dbReference>
<dbReference type="Proteomes" id="UP001232019">
    <property type="component" value="Chromosome"/>
</dbReference>
<dbReference type="SUPFAM" id="SSF55729">
    <property type="entry name" value="Acyl-CoA N-acyltransferases (Nat)"/>
    <property type="match status" value="1"/>
</dbReference>
<dbReference type="Gene3D" id="3.40.630.30">
    <property type="match status" value="1"/>
</dbReference>
<dbReference type="AlphaFoldDB" id="A0AA49JHP9"/>
<dbReference type="EMBL" id="CP129968">
    <property type="protein sequence ID" value="WKK81918.1"/>
    <property type="molecule type" value="Genomic_DNA"/>
</dbReference>
<dbReference type="InterPro" id="IPR016181">
    <property type="entry name" value="Acyl_CoA_acyltransferase"/>
</dbReference>
<dbReference type="PANTHER" id="PTHR43420">
    <property type="entry name" value="ACETYLTRANSFERASE"/>
    <property type="match status" value="1"/>
</dbReference>
<keyword evidence="2 4" id="KW-0012">Acyltransferase</keyword>
<keyword evidence="1 4" id="KW-0808">Transferase</keyword>
<accession>A0AA49JHP9</accession>
<reference evidence="4" key="1">
    <citation type="submission" date="2023-08" db="EMBL/GenBank/DDBJ databases">
        <title>Comparative genomics and taxonomic characterization of three novel marine species of genus Marivirga.</title>
        <authorList>
            <person name="Muhammad N."/>
            <person name="Kim S.-G."/>
        </authorList>
    </citation>
    <scope>NUCLEOTIDE SEQUENCE</scope>
    <source>
        <strain evidence="4">BKB1-2</strain>
    </source>
</reference>
<dbReference type="CDD" id="cd04301">
    <property type="entry name" value="NAT_SF"/>
    <property type="match status" value="1"/>
</dbReference>
<sequence>MISVRVVDNQEDLKKIFSIREKVFVEEQNVAREEEYDEFEDISTHFIAEDELGNACGTARWRFTDNGMKLERFAVLKSHRGKGVGQALVQAVIDDIRANPKSEGKKLYMHAQLPAVSLYERFGFKKVGDQFEECNIMHYQMEMMNS</sequence>
<dbReference type="InterPro" id="IPR000182">
    <property type="entry name" value="GNAT_dom"/>
</dbReference>
<dbReference type="PANTHER" id="PTHR43420:SF47">
    <property type="entry name" value="N-ACETYLTRANSFERASE DOMAIN-CONTAINING PROTEIN"/>
    <property type="match status" value="1"/>
</dbReference>
<protein>
    <submittedName>
        <fullName evidence="4">GNAT family N-acetyltransferase</fullName>
        <ecNumber evidence="4">2.3.1.-</ecNumber>
    </submittedName>
</protein>
<evidence type="ECO:0000256" key="1">
    <source>
        <dbReference type="ARBA" id="ARBA00022679"/>
    </source>
</evidence>
<dbReference type="KEGG" id="marp:QYS47_06840"/>